<dbReference type="InterPro" id="IPR036259">
    <property type="entry name" value="MFS_trans_sf"/>
</dbReference>
<dbReference type="Gene3D" id="1.20.1250.20">
    <property type="entry name" value="MFS general substrate transporter like domains"/>
    <property type="match status" value="1"/>
</dbReference>
<dbReference type="EMBL" id="GGMR01010019">
    <property type="protein sequence ID" value="MBY22638.1"/>
    <property type="molecule type" value="Transcribed_RNA"/>
</dbReference>
<evidence type="ECO:0000313" key="6">
    <source>
        <dbReference type="EMBL" id="MBY22638.1"/>
    </source>
</evidence>
<keyword evidence="2 5" id="KW-0812">Transmembrane</keyword>
<reference evidence="6" key="1">
    <citation type="submission" date="2018-04" db="EMBL/GenBank/DDBJ databases">
        <title>Transcriptome of Schizaphis graminum biotype I.</title>
        <authorList>
            <person name="Scully E.D."/>
            <person name="Geib S.M."/>
            <person name="Palmer N.A."/>
            <person name="Koch K."/>
            <person name="Bradshaw J."/>
            <person name="Heng-Moss T."/>
            <person name="Sarath G."/>
        </authorList>
    </citation>
    <scope>NUCLEOTIDE SEQUENCE</scope>
</reference>
<accession>A0A2S2P0A2</accession>
<dbReference type="InterPro" id="IPR005828">
    <property type="entry name" value="MFS_sugar_transport-like"/>
</dbReference>
<dbReference type="AlphaFoldDB" id="A0A2S2P0A2"/>
<evidence type="ECO:0000256" key="2">
    <source>
        <dbReference type="ARBA" id="ARBA00022692"/>
    </source>
</evidence>
<feature type="transmembrane region" description="Helical" evidence="5">
    <location>
        <begin position="40"/>
        <end position="58"/>
    </location>
</feature>
<dbReference type="Pfam" id="PF00083">
    <property type="entry name" value="Sugar_tr"/>
    <property type="match status" value="1"/>
</dbReference>
<evidence type="ECO:0000256" key="4">
    <source>
        <dbReference type="ARBA" id="ARBA00023136"/>
    </source>
</evidence>
<feature type="transmembrane region" description="Helical" evidence="5">
    <location>
        <begin position="12"/>
        <end position="34"/>
    </location>
</feature>
<comment type="subcellular location">
    <subcellularLocation>
        <location evidence="1">Membrane</location>
    </subcellularLocation>
</comment>
<sequence length="116" mass="13274">MFRNCFTRDLGRALMFHHAFVCFGIFYAHALSAIFTNAQLIGLCMIWPALHIIVTIFLPESPFYAYNCYGDSEKVKSAMRQINGKDYDVESDYMALEVFVKAFKSPDGRSSHDTIE</sequence>
<name>A0A2S2P0A2_SCHGA</name>
<evidence type="ECO:0000256" key="3">
    <source>
        <dbReference type="ARBA" id="ARBA00022989"/>
    </source>
</evidence>
<gene>
    <name evidence="6" type="ORF">g.10951</name>
</gene>
<organism evidence="6">
    <name type="scientific">Schizaphis graminum</name>
    <name type="common">Green bug aphid</name>
    <dbReference type="NCBI Taxonomy" id="13262"/>
    <lineage>
        <taxon>Eukaryota</taxon>
        <taxon>Metazoa</taxon>
        <taxon>Ecdysozoa</taxon>
        <taxon>Arthropoda</taxon>
        <taxon>Hexapoda</taxon>
        <taxon>Insecta</taxon>
        <taxon>Pterygota</taxon>
        <taxon>Neoptera</taxon>
        <taxon>Paraneoptera</taxon>
        <taxon>Hemiptera</taxon>
        <taxon>Sternorrhyncha</taxon>
        <taxon>Aphidomorpha</taxon>
        <taxon>Aphidoidea</taxon>
        <taxon>Aphididae</taxon>
        <taxon>Aphidini</taxon>
        <taxon>Schizaphis</taxon>
    </lineage>
</organism>
<evidence type="ECO:0000256" key="1">
    <source>
        <dbReference type="ARBA" id="ARBA00004370"/>
    </source>
</evidence>
<evidence type="ECO:0000256" key="5">
    <source>
        <dbReference type="SAM" id="Phobius"/>
    </source>
</evidence>
<keyword evidence="4 5" id="KW-0472">Membrane</keyword>
<protein>
    <submittedName>
        <fullName evidence="6">Uncharacterized protein</fullName>
    </submittedName>
</protein>
<proteinExistence type="predicted"/>
<dbReference type="GO" id="GO:0022857">
    <property type="term" value="F:transmembrane transporter activity"/>
    <property type="evidence" value="ECO:0007669"/>
    <property type="project" value="InterPro"/>
</dbReference>
<dbReference type="GO" id="GO:0016020">
    <property type="term" value="C:membrane"/>
    <property type="evidence" value="ECO:0007669"/>
    <property type="project" value="UniProtKB-SubCell"/>
</dbReference>
<keyword evidence="3 5" id="KW-1133">Transmembrane helix</keyword>